<sequence>MPTLDKVVEVCFSPSLFGFHLDQKATVVVVDILRATSAICAAFANGASEIIPVAEVEEAKRYKDNGFLVAAERDGVVLDFADFGNSPFNFKPEIVKGKSIVYSTTNGTRAIHMAAECKEVVVGSFLNYSAVAAYLGQRSGKVIVFCSGWKGRFSLEDSVFAGALVERLLNDYGYSTTCDSAIAALDLWQLAKPDLIDYIQKAAQRSRLRTMGLDDVIDFCHTPDYTSIVPHFNGKSLIPISRNL</sequence>
<organism evidence="8 9">
    <name type="scientific">Williamwhitmania taraxaci</name>
    <dbReference type="NCBI Taxonomy" id="1640674"/>
    <lineage>
        <taxon>Bacteria</taxon>
        <taxon>Pseudomonadati</taxon>
        <taxon>Bacteroidota</taxon>
        <taxon>Bacteroidia</taxon>
        <taxon>Bacteroidales</taxon>
        <taxon>Williamwhitmaniaceae</taxon>
        <taxon>Williamwhitmania</taxon>
    </lineage>
</organism>
<evidence type="ECO:0000256" key="6">
    <source>
        <dbReference type="ARBA" id="ARBA00022842"/>
    </source>
</evidence>
<comment type="cofactor">
    <cofactor evidence="1">
        <name>Mg(2+)</name>
        <dbReference type="ChEBI" id="CHEBI:18420"/>
    </cofactor>
</comment>
<dbReference type="SUPFAM" id="SSF142823">
    <property type="entry name" value="ComB-like"/>
    <property type="match status" value="1"/>
</dbReference>
<gene>
    <name evidence="8" type="ORF">SAMN05216323_11083</name>
</gene>
<dbReference type="PANTHER" id="PTHR37311:SF1">
    <property type="entry name" value="2-PHOSPHOSULFOLACTATE PHOSPHATASE-RELATED"/>
    <property type="match status" value="1"/>
</dbReference>
<keyword evidence="6" id="KW-0460">Magnesium</keyword>
<keyword evidence="5" id="KW-0378">Hydrolase</keyword>
<dbReference type="Pfam" id="PF04029">
    <property type="entry name" value="2-ph_phosp"/>
    <property type="match status" value="1"/>
</dbReference>
<comment type="catalytic activity">
    <reaction evidence="7">
        <text>(2R)-O-phospho-3-sulfolactate + H2O = (2R)-3-sulfolactate + phosphate</text>
        <dbReference type="Rhea" id="RHEA:23416"/>
        <dbReference type="ChEBI" id="CHEBI:15377"/>
        <dbReference type="ChEBI" id="CHEBI:15597"/>
        <dbReference type="ChEBI" id="CHEBI:43474"/>
        <dbReference type="ChEBI" id="CHEBI:58738"/>
        <dbReference type="EC" id="3.1.3.71"/>
    </reaction>
</comment>
<protein>
    <recommendedName>
        <fullName evidence="4">Probable 2-phosphosulfolactate phosphatase</fullName>
        <ecNumber evidence="3">3.1.3.71</ecNumber>
    </recommendedName>
</protein>
<dbReference type="Gene3D" id="3.90.1560.10">
    <property type="entry name" value="ComB-like"/>
    <property type="match status" value="1"/>
</dbReference>
<dbReference type="EMBL" id="FMYP01000108">
    <property type="protein sequence ID" value="SDD22449.1"/>
    <property type="molecule type" value="Genomic_DNA"/>
</dbReference>
<dbReference type="AlphaFoldDB" id="A0A1G6T0A8"/>
<evidence type="ECO:0000256" key="5">
    <source>
        <dbReference type="ARBA" id="ARBA00022801"/>
    </source>
</evidence>
<dbReference type="PANTHER" id="PTHR37311">
    <property type="entry name" value="2-PHOSPHOSULFOLACTATE PHOSPHATASE-RELATED"/>
    <property type="match status" value="1"/>
</dbReference>
<dbReference type="OrthoDB" id="4913at2"/>
<evidence type="ECO:0000313" key="9">
    <source>
        <dbReference type="Proteomes" id="UP000199452"/>
    </source>
</evidence>
<dbReference type="Proteomes" id="UP000199452">
    <property type="component" value="Unassembled WGS sequence"/>
</dbReference>
<dbReference type="InterPro" id="IPR005238">
    <property type="entry name" value="ComB-like"/>
</dbReference>
<evidence type="ECO:0000256" key="2">
    <source>
        <dbReference type="ARBA" id="ARBA00009997"/>
    </source>
</evidence>
<comment type="similarity">
    <text evidence="2">Belongs to the ComB family.</text>
</comment>
<evidence type="ECO:0000313" key="8">
    <source>
        <dbReference type="EMBL" id="SDD22449.1"/>
    </source>
</evidence>
<name>A0A1G6T0A8_9BACT</name>
<dbReference type="GO" id="GO:0050532">
    <property type="term" value="F:2-phosphosulfolactate phosphatase activity"/>
    <property type="evidence" value="ECO:0007669"/>
    <property type="project" value="UniProtKB-EC"/>
</dbReference>
<dbReference type="InterPro" id="IPR036702">
    <property type="entry name" value="ComB-like_sf"/>
</dbReference>
<keyword evidence="9" id="KW-1185">Reference proteome</keyword>
<evidence type="ECO:0000256" key="1">
    <source>
        <dbReference type="ARBA" id="ARBA00001946"/>
    </source>
</evidence>
<dbReference type="STRING" id="1640674.SAMN05216323_11083"/>
<evidence type="ECO:0000256" key="3">
    <source>
        <dbReference type="ARBA" id="ARBA00012953"/>
    </source>
</evidence>
<evidence type="ECO:0000256" key="7">
    <source>
        <dbReference type="ARBA" id="ARBA00033711"/>
    </source>
</evidence>
<dbReference type="GO" id="GO:0000287">
    <property type="term" value="F:magnesium ion binding"/>
    <property type="evidence" value="ECO:0007669"/>
    <property type="project" value="InterPro"/>
</dbReference>
<evidence type="ECO:0000256" key="4">
    <source>
        <dbReference type="ARBA" id="ARBA00021948"/>
    </source>
</evidence>
<proteinExistence type="inferred from homology"/>
<dbReference type="GO" id="GO:0050545">
    <property type="term" value="F:sulfopyruvate decarboxylase activity"/>
    <property type="evidence" value="ECO:0007669"/>
    <property type="project" value="TreeGrafter"/>
</dbReference>
<reference evidence="8 9" key="1">
    <citation type="submission" date="2016-09" db="EMBL/GenBank/DDBJ databases">
        <authorList>
            <person name="Capua I."/>
            <person name="De Benedictis P."/>
            <person name="Joannis T."/>
            <person name="Lombin L.H."/>
            <person name="Cattoli G."/>
        </authorList>
    </citation>
    <scope>NUCLEOTIDE SEQUENCE [LARGE SCALE GENOMIC DNA]</scope>
    <source>
        <strain evidence="8 9">A7P-90m</strain>
    </source>
</reference>
<dbReference type="RefSeq" id="WP_092440947.1">
    <property type="nucleotide sequence ID" value="NZ_FMYP01000108.1"/>
</dbReference>
<accession>A0A1G6T0A8</accession>
<dbReference type="EC" id="3.1.3.71" evidence="3"/>